<dbReference type="EMBL" id="GBRH01268175">
    <property type="protein sequence ID" value="JAD29720.1"/>
    <property type="molecule type" value="Transcribed_RNA"/>
</dbReference>
<proteinExistence type="predicted"/>
<sequence length="24" mass="2979">MIRKKVPYLTYLGLNYRHFLILLL</sequence>
<accession>A0A0A8YZ18</accession>
<evidence type="ECO:0000313" key="1">
    <source>
        <dbReference type="EMBL" id="JAD29720.1"/>
    </source>
</evidence>
<organism evidence="1">
    <name type="scientific">Arundo donax</name>
    <name type="common">Giant reed</name>
    <name type="synonym">Donax arundinaceus</name>
    <dbReference type="NCBI Taxonomy" id="35708"/>
    <lineage>
        <taxon>Eukaryota</taxon>
        <taxon>Viridiplantae</taxon>
        <taxon>Streptophyta</taxon>
        <taxon>Embryophyta</taxon>
        <taxon>Tracheophyta</taxon>
        <taxon>Spermatophyta</taxon>
        <taxon>Magnoliopsida</taxon>
        <taxon>Liliopsida</taxon>
        <taxon>Poales</taxon>
        <taxon>Poaceae</taxon>
        <taxon>PACMAD clade</taxon>
        <taxon>Arundinoideae</taxon>
        <taxon>Arundineae</taxon>
        <taxon>Arundo</taxon>
    </lineage>
</organism>
<protein>
    <submittedName>
        <fullName evidence="1">Uncharacterized protein</fullName>
    </submittedName>
</protein>
<reference evidence="1" key="2">
    <citation type="journal article" date="2015" name="Data Brief">
        <title>Shoot transcriptome of the giant reed, Arundo donax.</title>
        <authorList>
            <person name="Barrero R.A."/>
            <person name="Guerrero F.D."/>
            <person name="Moolhuijzen P."/>
            <person name="Goolsby J.A."/>
            <person name="Tidwell J."/>
            <person name="Bellgard S.E."/>
            <person name="Bellgard M.I."/>
        </authorList>
    </citation>
    <scope>NUCLEOTIDE SEQUENCE</scope>
    <source>
        <tissue evidence="1">Shoot tissue taken approximately 20 cm above the soil surface</tissue>
    </source>
</reference>
<name>A0A0A8YZ18_ARUDO</name>
<dbReference type="AlphaFoldDB" id="A0A0A8YZ18"/>
<reference evidence="1" key="1">
    <citation type="submission" date="2014-09" db="EMBL/GenBank/DDBJ databases">
        <authorList>
            <person name="Magalhaes I.L.F."/>
            <person name="Oliveira U."/>
            <person name="Santos F.R."/>
            <person name="Vidigal T.H.D.A."/>
            <person name="Brescovit A.D."/>
            <person name="Santos A.J."/>
        </authorList>
    </citation>
    <scope>NUCLEOTIDE SEQUENCE</scope>
    <source>
        <tissue evidence="1">Shoot tissue taken approximately 20 cm above the soil surface</tissue>
    </source>
</reference>